<dbReference type="PANTHER" id="PTHR44103">
    <property type="entry name" value="PROPROTEIN CONVERTASE P"/>
    <property type="match status" value="1"/>
</dbReference>
<reference evidence="3" key="1">
    <citation type="submission" date="2021-09" db="EMBL/GenBank/DDBJ databases">
        <title>Genome of Aequorivita sp. strain F47161.</title>
        <authorList>
            <person name="Wang Y."/>
        </authorList>
    </citation>
    <scope>NUCLEOTIDE SEQUENCE</scope>
    <source>
        <strain evidence="3">F47161</strain>
    </source>
</reference>
<evidence type="ECO:0000259" key="2">
    <source>
        <dbReference type="Pfam" id="PF18962"/>
    </source>
</evidence>
<dbReference type="EMBL" id="JAIRBA010000022">
    <property type="protein sequence ID" value="MCG2419592.1"/>
    <property type="molecule type" value="Genomic_DNA"/>
</dbReference>
<dbReference type="Pfam" id="PF18962">
    <property type="entry name" value="Por_Secre_tail"/>
    <property type="match status" value="1"/>
</dbReference>
<evidence type="ECO:0000313" key="3">
    <source>
        <dbReference type="EMBL" id="MCG2419592.1"/>
    </source>
</evidence>
<dbReference type="SUPFAM" id="SSF69318">
    <property type="entry name" value="Integrin alpha N-terminal domain"/>
    <property type="match status" value="1"/>
</dbReference>
<comment type="caution">
    <text evidence="3">The sequence shown here is derived from an EMBL/GenBank/DDBJ whole genome shotgun (WGS) entry which is preliminary data.</text>
</comment>
<evidence type="ECO:0000313" key="4">
    <source>
        <dbReference type="Proteomes" id="UP001139461"/>
    </source>
</evidence>
<sequence>MKAKLLFTLLILWTISGFSQRFGEQQLISTETEKSYLSIPFDIDNDGFIDVLTASGETYELSWYKNLDGAGNFGSENVIDGTSAFYLSVEFVDLDNDGDKDILYLRNNPRQVVWVENLDGAGNFGAVQIVMEEDFIGNIKSIDMDNDGDLDLLATLTDTFTGWIVWYENIDGQGAFGPQALLIDNPNEFAKIALEDIDNDGLLDILATEYVYSQGKIFWHKNMGNGSLGPMQIIYQFNWAQSGGTNIVEFQYADINTDGKKDLIITSIDDNSFINTYWLENLDNQGNFGDLQFIMDTHDQYLFYDLDNDSDNDMLLWNRYADKISWKENEDGQGTFGTPNIITLAVDFVSDAKAADFNGNGWLDIVSASSGDNKLTWYTNNTLGISENEVSNYQVYPNPTNGLLYIKSKQPISQVSVFNILGQLVETTSKNKQVDLSKTKSGVYLLQVESDNGDLQTFKIVKK</sequence>
<organism evidence="3 4">
    <name type="scientific">Aequorivita vitellina</name>
    <dbReference type="NCBI Taxonomy" id="2874475"/>
    <lineage>
        <taxon>Bacteria</taxon>
        <taxon>Pseudomonadati</taxon>
        <taxon>Bacteroidota</taxon>
        <taxon>Flavobacteriia</taxon>
        <taxon>Flavobacteriales</taxon>
        <taxon>Flavobacteriaceae</taxon>
        <taxon>Aequorivita</taxon>
    </lineage>
</organism>
<dbReference type="AlphaFoldDB" id="A0A9X1QY98"/>
<dbReference type="Gene3D" id="2.130.10.130">
    <property type="entry name" value="Integrin alpha, N-terminal"/>
    <property type="match status" value="1"/>
</dbReference>
<evidence type="ECO:0000256" key="1">
    <source>
        <dbReference type="ARBA" id="ARBA00022729"/>
    </source>
</evidence>
<protein>
    <submittedName>
        <fullName evidence="3">T9SS type A sorting domain-containing protein</fullName>
    </submittedName>
</protein>
<name>A0A9X1QY98_9FLAO</name>
<dbReference type="InterPro" id="IPR013517">
    <property type="entry name" value="FG-GAP"/>
</dbReference>
<dbReference type="Proteomes" id="UP001139461">
    <property type="component" value="Unassembled WGS sequence"/>
</dbReference>
<dbReference type="PANTHER" id="PTHR44103:SF1">
    <property type="entry name" value="PROPROTEIN CONVERTASE P"/>
    <property type="match status" value="1"/>
</dbReference>
<dbReference type="InterPro" id="IPR026444">
    <property type="entry name" value="Secre_tail"/>
</dbReference>
<dbReference type="RefSeq" id="WP_237603380.1">
    <property type="nucleotide sequence ID" value="NZ_JAIRBA010000022.1"/>
</dbReference>
<gene>
    <name evidence="3" type="ORF">K8089_11210</name>
</gene>
<dbReference type="InterPro" id="IPR028994">
    <property type="entry name" value="Integrin_alpha_N"/>
</dbReference>
<proteinExistence type="predicted"/>
<keyword evidence="4" id="KW-1185">Reference proteome</keyword>
<accession>A0A9X1QY98</accession>
<dbReference type="Pfam" id="PF13517">
    <property type="entry name" value="FG-GAP_3"/>
    <property type="match status" value="3"/>
</dbReference>
<keyword evidence="1" id="KW-0732">Signal</keyword>
<dbReference type="NCBIfam" id="TIGR04183">
    <property type="entry name" value="Por_Secre_tail"/>
    <property type="match status" value="1"/>
</dbReference>
<feature type="domain" description="Secretion system C-terminal sorting" evidence="2">
    <location>
        <begin position="395"/>
        <end position="456"/>
    </location>
</feature>